<dbReference type="WBParaSite" id="PSU_v2.g17989.t1">
    <property type="protein sequence ID" value="PSU_v2.g17989.t1"/>
    <property type="gene ID" value="PSU_v2.g17989"/>
</dbReference>
<keyword evidence="1" id="KW-1133">Transmembrane helix</keyword>
<evidence type="ECO:0000313" key="3">
    <source>
        <dbReference type="WBParaSite" id="PSU_v2.g17989.t1"/>
    </source>
</evidence>
<keyword evidence="1" id="KW-0812">Transmembrane</keyword>
<accession>A0A914YEV1</accession>
<feature type="transmembrane region" description="Helical" evidence="1">
    <location>
        <begin position="22"/>
        <end position="47"/>
    </location>
</feature>
<reference evidence="3" key="1">
    <citation type="submission" date="2022-11" db="UniProtKB">
        <authorList>
            <consortium name="WormBaseParasite"/>
        </authorList>
    </citation>
    <scope>IDENTIFICATION</scope>
</reference>
<proteinExistence type="predicted"/>
<protein>
    <submittedName>
        <fullName evidence="3">Uncharacterized protein</fullName>
    </submittedName>
</protein>
<keyword evidence="1" id="KW-0472">Membrane</keyword>
<sequence length="158" mass="17365">MDAWEPDPANSRFITKVNRRKTYLIVIAVVGIILFIGGLTTMIILLVKDNDSSPNTVDVTVAPNTTLAPLTTTPPSTQNETIIIAFNIGFQSVENETLQKVKTSVITLIDGLPWEAGNIKVKLVPYSDISDNDYAVDNLKTADDVKLYLNAFLKLLKT</sequence>
<evidence type="ECO:0000256" key="1">
    <source>
        <dbReference type="SAM" id="Phobius"/>
    </source>
</evidence>
<dbReference type="Proteomes" id="UP000887577">
    <property type="component" value="Unplaced"/>
</dbReference>
<organism evidence="2 3">
    <name type="scientific">Panagrolaimus superbus</name>
    <dbReference type="NCBI Taxonomy" id="310955"/>
    <lineage>
        <taxon>Eukaryota</taxon>
        <taxon>Metazoa</taxon>
        <taxon>Ecdysozoa</taxon>
        <taxon>Nematoda</taxon>
        <taxon>Chromadorea</taxon>
        <taxon>Rhabditida</taxon>
        <taxon>Tylenchina</taxon>
        <taxon>Panagrolaimomorpha</taxon>
        <taxon>Panagrolaimoidea</taxon>
        <taxon>Panagrolaimidae</taxon>
        <taxon>Panagrolaimus</taxon>
    </lineage>
</organism>
<name>A0A914YEV1_9BILA</name>
<evidence type="ECO:0000313" key="2">
    <source>
        <dbReference type="Proteomes" id="UP000887577"/>
    </source>
</evidence>
<keyword evidence="2" id="KW-1185">Reference proteome</keyword>
<dbReference type="AlphaFoldDB" id="A0A914YEV1"/>